<sequence>MENPKEKTQTPHLQRQTTTHTPPIRPQTQTPPTPPTQSLGPQPTPPLTTPFFSKWNREQVQRAVDSGEAVSLYVENFAPEWKPVDIYRIMSKYGEVMDVFVPRKKTRQGKIFCFVRFRGVKDVQRLINDVNRIHVEEGVIVANLARRREWTGTQKREDRPGGVNGRVYSRINAAKTFAASVKDSNPSESDQGFTFIPTSDTLNWLARCAVGVLHHPADMESIQHVWALHGFKEVKVSDLGGNKVLVCFTTKEAMIEFTQTMPEWVQLWLSTLKPWQRGEHITNRRCWLSIRGVPLIAWCNDFFSLVGSLFGTMIRVDSATEHREHLEEARVEVLTLQREPMSKHLKVKITGMLYDVYVVEIPKVAFPCSIADDRHMADNGHGDDSPAHRADQGQPHMESGRGMMNAGTDEDPFVLMPVIEGRLTGVGKEGLTAKTADDRASGNCVDSPPMIMRGSSPHGMLVINSPDRPRQRRDLIMGTNSASSSNTDLAPIHVFNPFGPLVDYEDSESESPMAFKSQQPSSGVGFSATPHTHNNTLNKTGSGNSSFSLGRMGGESPVRCHSSDAGYIRYLEQKLDKAIKTGRVSRGRKFKKVLDTGSVVSINSSGSSDIRRVNLRLSQQLETSQQNFSFTRLEAEETVQVGNALGWEVSPDQNEVIEMAKTLVEKEAHEWSLSRANV</sequence>
<feature type="region of interest" description="Disordered" evidence="2">
    <location>
        <begin position="506"/>
        <end position="555"/>
    </location>
</feature>
<keyword evidence="5" id="KW-1185">Reference proteome</keyword>
<evidence type="ECO:0000256" key="1">
    <source>
        <dbReference type="PROSITE-ProRule" id="PRU00176"/>
    </source>
</evidence>
<dbReference type="InterPro" id="IPR012677">
    <property type="entry name" value="Nucleotide-bd_a/b_plait_sf"/>
</dbReference>
<reference evidence="4" key="1">
    <citation type="submission" date="2022-02" db="EMBL/GenBank/DDBJ databases">
        <authorList>
            <person name="Henning P.M."/>
            <person name="McCubbin A.G."/>
            <person name="Shore J.S."/>
        </authorList>
    </citation>
    <scope>NUCLEOTIDE SEQUENCE</scope>
    <source>
        <strain evidence="4">F60SS</strain>
        <tissue evidence="4">Leaves</tissue>
    </source>
</reference>
<dbReference type="SMART" id="SM00360">
    <property type="entry name" value="RRM"/>
    <property type="match status" value="1"/>
</dbReference>
<dbReference type="Proteomes" id="UP001141552">
    <property type="component" value="Unassembled WGS sequence"/>
</dbReference>
<dbReference type="Gene3D" id="3.30.70.330">
    <property type="match status" value="1"/>
</dbReference>
<proteinExistence type="predicted"/>
<accession>A0A9Q0IYV2</accession>
<feature type="region of interest" description="Disordered" evidence="2">
    <location>
        <begin position="377"/>
        <end position="403"/>
    </location>
</feature>
<dbReference type="Pfam" id="PF00076">
    <property type="entry name" value="RRM_1"/>
    <property type="match status" value="1"/>
</dbReference>
<dbReference type="CDD" id="cd00590">
    <property type="entry name" value="RRM_SF"/>
    <property type="match status" value="1"/>
</dbReference>
<dbReference type="InterPro" id="IPR035979">
    <property type="entry name" value="RBD_domain_sf"/>
</dbReference>
<feature type="compositionally biased region" description="Basic and acidic residues" evidence="2">
    <location>
        <begin position="377"/>
        <end position="391"/>
    </location>
</feature>
<evidence type="ECO:0000313" key="4">
    <source>
        <dbReference type="EMBL" id="KAJ4823456.1"/>
    </source>
</evidence>
<reference evidence="4" key="2">
    <citation type="journal article" date="2023" name="Plants (Basel)">
        <title>Annotation of the Turnera subulata (Passifloraceae) Draft Genome Reveals the S-Locus Evolved after the Divergence of Turneroideae from Passifloroideae in a Stepwise Manner.</title>
        <authorList>
            <person name="Henning P.M."/>
            <person name="Roalson E.H."/>
            <person name="Mir W."/>
            <person name="McCubbin A.G."/>
            <person name="Shore J.S."/>
        </authorList>
    </citation>
    <scope>NUCLEOTIDE SEQUENCE</scope>
    <source>
        <strain evidence="4">F60SS</strain>
    </source>
</reference>
<gene>
    <name evidence="4" type="ORF">Tsubulata_019688</name>
</gene>
<dbReference type="AlphaFoldDB" id="A0A9Q0IYV2"/>
<evidence type="ECO:0000259" key="3">
    <source>
        <dbReference type="PROSITE" id="PS50102"/>
    </source>
</evidence>
<name>A0A9Q0IYV2_9ROSI</name>
<dbReference type="OrthoDB" id="861279at2759"/>
<protein>
    <recommendedName>
        <fullName evidence="3">RRM domain-containing protein</fullName>
    </recommendedName>
</protein>
<comment type="caution">
    <text evidence="4">The sequence shown here is derived from an EMBL/GenBank/DDBJ whole genome shotgun (WGS) entry which is preliminary data.</text>
</comment>
<feature type="domain" description="RRM" evidence="3">
    <location>
        <begin position="70"/>
        <end position="147"/>
    </location>
</feature>
<feature type="compositionally biased region" description="Polar residues" evidence="2">
    <location>
        <begin position="516"/>
        <end position="548"/>
    </location>
</feature>
<feature type="region of interest" description="Disordered" evidence="2">
    <location>
        <begin position="1"/>
        <end position="51"/>
    </location>
</feature>
<dbReference type="PROSITE" id="PS50102">
    <property type="entry name" value="RRM"/>
    <property type="match status" value="1"/>
</dbReference>
<dbReference type="SUPFAM" id="SSF54928">
    <property type="entry name" value="RNA-binding domain, RBD"/>
    <property type="match status" value="1"/>
</dbReference>
<feature type="region of interest" description="Disordered" evidence="2">
    <location>
        <begin position="437"/>
        <end position="459"/>
    </location>
</feature>
<dbReference type="PANTHER" id="PTHR34427:SF5">
    <property type="entry name" value="DUF4283 DOMAIN-CONTAINING PROTEIN"/>
    <property type="match status" value="1"/>
</dbReference>
<evidence type="ECO:0000256" key="2">
    <source>
        <dbReference type="SAM" id="MobiDB-lite"/>
    </source>
</evidence>
<organism evidence="4 5">
    <name type="scientific">Turnera subulata</name>
    <dbReference type="NCBI Taxonomy" id="218843"/>
    <lineage>
        <taxon>Eukaryota</taxon>
        <taxon>Viridiplantae</taxon>
        <taxon>Streptophyta</taxon>
        <taxon>Embryophyta</taxon>
        <taxon>Tracheophyta</taxon>
        <taxon>Spermatophyta</taxon>
        <taxon>Magnoliopsida</taxon>
        <taxon>eudicotyledons</taxon>
        <taxon>Gunneridae</taxon>
        <taxon>Pentapetalae</taxon>
        <taxon>rosids</taxon>
        <taxon>fabids</taxon>
        <taxon>Malpighiales</taxon>
        <taxon>Passifloraceae</taxon>
        <taxon>Turnera</taxon>
    </lineage>
</organism>
<dbReference type="InterPro" id="IPR000504">
    <property type="entry name" value="RRM_dom"/>
</dbReference>
<keyword evidence="1" id="KW-0694">RNA-binding</keyword>
<dbReference type="EMBL" id="JAKUCV010007448">
    <property type="protein sequence ID" value="KAJ4823456.1"/>
    <property type="molecule type" value="Genomic_DNA"/>
</dbReference>
<dbReference type="GO" id="GO:0003723">
    <property type="term" value="F:RNA binding"/>
    <property type="evidence" value="ECO:0007669"/>
    <property type="project" value="UniProtKB-UniRule"/>
</dbReference>
<feature type="compositionally biased region" description="Pro residues" evidence="2">
    <location>
        <begin position="23"/>
        <end position="35"/>
    </location>
</feature>
<dbReference type="PANTHER" id="PTHR34427">
    <property type="entry name" value="DUF4283 DOMAIN PROTEIN"/>
    <property type="match status" value="1"/>
</dbReference>
<evidence type="ECO:0000313" key="5">
    <source>
        <dbReference type="Proteomes" id="UP001141552"/>
    </source>
</evidence>